<accession>A0A2V5I0M4</accession>
<evidence type="ECO:0000256" key="1">
    <source>
        <dbReference type="SAM" id="MobiDB-lite"/>
    </source>
</evidence>
<dbReference type="Pfam" id="PF09159">
    <property type="entry name" value="Ydc2-catalyt"/>
    <property type="match status" value="1"/>
</dbReference>
<dbReference type="InterPro" id="IPR039197">
    <property type="entry name" value="Mrs1/Cce1"/>
</dbReference>
<keyword evidence="4" id="KW-1185">Reference proteome</keyword>
<dbReference type="PANTHER" id="PTHR28072:SF1">
    <property type="entry name" value="CRUCIFORM CUTTING ENDONUCLEASE 1, MITOCHONDRIAL-RELATED"/>
    <property type="match status" value="1"/>
</dbReference>
<evidence type="ECO:0000313" key="4">
    <source>
        <dbReference type="Proteomes" id="UP000249829"/>
    </source>
</evidence>
<feature type="non-terminal residue" evidence="3">
    <location>
        <position position="362"/>
    </location>
</feature>
<dbReference type="STRING" id="1450538.A0A2V5I0M4"/>
<dbReference type="AlphaFoldDB" id="A0A2V5I0M4"/>
<feature type="compositionally biased region" description="Acidic residues" evidence="1">
    <location>
        <begin position="141"/>
        <end position="153"/>
    </location>
</feature>
<dbReference type="OMA" id="GITWLEW"/>
<dbReference type="InterPro" id="IPR036397">
    <property type="entry name" value="RNaseH_sf"/>
</dbReference>
<evidence type="ECO:0000259" key="2">
    <source>
        <dbReference type="Pfam" id="PF09159"/>
    </source>
</evidence>
<dbReference type="GO" id="GO:0000402">
    <property type="term" value="F:crossed form four-way junction DNA binding"/>
    <property type="evidence" value="ECO:0007669"/>
    <property type="project" value="TreeGrafter"/>
</dbReference>
<dbReference type="GO" id="GO:0070336">
    <property type="term" value="F:flap-structured DNA binding"/>
    <property type="evidence" value="ECO:0007669"/>
    <property type="project" value="TreeGrafter"/>
</dbReference>
<dbReference type="GO" id="GO:0004520">
    <property type="term" value="F:DNA endonuclease activity"/>
    <property type="evidence" value="ECO:0007669"/>
    <property type="project" value="TreeGrafter"/>
</dbReference>
<feature type="domain" description="Mitochondrial resolvase Ydc2 catalytic" evidence="2">
    <location>
        <begin position="58"/>
        <end position="362"/>
    </location>
</feature>
<sequence length="362" mass="39887">LRTLHGTHLQRIAQRTGIHSSGTKPVLTRRLETELPQCEYQRAPSAGAPAPAAQGMSILSIDMGIRNLAFAHLLVAPPPPTPPLHSSGALKREEDAGDRHRPRITLTAWRRLSTQTQIPDEASEPTEAHPPPSDPAPASDLDPDLDPDPSPEEEAGKVIGPYCPASYAEAAYALITTLLARYRPTHVLIERQRFRSGGRAPVQEWSIRVGVFEGMLYAVLEALRHERGAHPNSNSNSNSHAVYGVEPGRVSRFWSGRAATERPARKKKKSAGEVKKMKMDLVGHWLQNAAAATTTTTTSSSSSLAVADDQELHQWVEAYRTRWQTRRGAGAHLPEIGKLDDLADCLVQGVTWLEWQQMRHRL</sequence>
<name>A0A2V5I0M4_ASPV1</name>
<dbReference type="SUPFAM" id="SSF53098">
    <property type="entry name" value="Ribonuclease H-like"/>
    <property type="match status" value="1"/>
</dbReference>
<dbReference type="Proteomes" id="UP000249829">
    <property type="component" value="Unassembled WGS sequence"/>
</dbReference>
<dbReference type="Gene3D" id="3.30.420.10">
    <property type="entry name" value="Ribonuclease H-like superfamily/Ribonuclease H"/>
    <property type="match status" value="1"/>
</dbReference>
<dbReference type="PANTHER" id="PTHR28072">
    <property type="entry name" value="CRUCIFORM CUTTING ENDONUCLEASE 1, MITOCHONDRIAL-RELATED"/>
    <property type="match status" value="1"/>
</dbReference>
<feature type="non-terminal residue" evidence="3">
    <location>
        <position position="1"/>
    </location>
</feature>
<evidence type="ECO:0000313" key="3">
    <source>
        <dbReference type="EMBL" id="PYI22100.1"/>
    </source>
</evidence>
<gene>
    <name evidence="3" type="ORF">BO99DRAFT_313794</name>
</gene>
<dbReference type="CDD" id="cd16963">
    <property type="entry name" value="CCE1"/>
    <property type="match status" value="1"/>
</dbReference>
<dbReference type="GO" id="GO:0005739">
    <property type="term" value="C:mitochondrion"/>
    <property type="evidence" value="ECO:0007669"/>
    <property type="project" value="TreeGrafter"/>
</dbReference>
<organism evidence="3 4">
    <name type="scientific">Aspergillus violaceofuscus (strain CBS 115571)</name>
    <dbReference type="NCBI Taxonomy" id="1450538"/>
    <lineage>
        <taxon>Eukaryota</taxon>
        <taxon>Fungi</taxon>
        <taxon>Dikarya</taxon>
        <taxon>Ascomycota</taxon>
        <taxon>Pezizomycotina</taxon>
        <taxon>Eurotiomycetes</taxon>
        <taxon>Eurotiomycetidae</taxon>
        <taxon>Eurotiales</taxon>
        <taxon>Aspergillaceae</taxon>
        <taxon>Aspergillus</taxon>
    </lineage>
</organism>
<reference evidence="3 4" key="1">
    <citation type="submission" date="2018-02" db="EMBL/GenBank/DDBJ databases">
        <title>The genomes of Aspergillus section Nigri reveals drivers in fungal speciation.</title>
        <authorList>
            <consortium name="DOE Joint Genome Institute"/>
            <person name="Vesth T.C."/>
            <person name="Nybo J."/>
            <person name="Theobald S."/>
            <person name="Brandl J."/>
            <person name="Frisvad J.C."/>
            <person name="Nielsen K.F."/>
            <person name="Lyhne E.K."/>
            <person name="Kogle M.E."/>
            <person name="Kuo A."/>
            <person name="Riley R."/>
            <person name="Clum A."/>
            <person name="Nolan M."/>
            <person name="Lipzen A."/>
            <person name="Salamov A."/>
            <person name="Henrissat B."/>
            <person name="Wiebenga A."/>
            <person name="De vries R.P."/>
            <person name="Grigoriev I.V."/>
            <person name="Mortensen U.H."/>
            <person name="Andersen M.R."/>
            <person name="Baker S.E."/>
        </authorList>
    </citation>
    <scope>NUCLEOTIDE SEQUENCE [LARGE SCALE GENOMIC DNA]</scope>
    <source>
        <strain evidence="3 4">CBS 115571</strain>
    </source>
</reference>
<dbReference type="InterPro" id="IPR012337">
    <property type="entry name" value="RNaseH-like_sf"/>
</dbReference>
<proteinExistence type="predicted"/>
<dbReference type="EMBL" id="KZ825113">
    <property type="protein sequence ID" value="PYI22100.1"/>
    <property type="molecule type" value="Genomic_DNA"/>
</dbReference>
<feature type="region of interest" description="Disordered" evidence="1">
    <location>
        <begin position="79"/>
        <end position="158"/>
    </location>
</feature>
<dbReference type="GO" id="GO:0000403">
    <property type="term" value="F:Y-form DNA binding"/>
    <property type="evidence" value="ECO:0007669"/>
    <property type="project" value="TreeGrafter"/>
</dbReference>
<dbReference type="InterPro" id="IPR015242">
    <property type="entry name" value="Ydc2_cat"/>
</dbReference>
<feature type="compositionally biased region" description="Basic and acidic residues" evidence="1">
    <location>
        <begin position="90"/>
        <end position="99"/>
    </location>
</feature>
<protein>
    <submittedName>
        <fullName evidence="3">Ribonuclease H-like protein</fullName>
    </submittedName>
</protein>